<dbReference type="KEGG" id="vg:30999362"/>
<proteinExistence type="predicted"/>
<organism evidence="1">
    <name type="scientific">Murid betaherpesvirus 3</name>
    <dbReference type="NCBI Taxonomy" id="2560603"/>
    <lineage>
        <taxon>Viruses</taxon>
        <taxon>Duplodnaviria</taxon>
        <taxon>Heunggongvirae</taxon>
        <taxon>Peploviricota</taxon>
        <taxon>Herviviricetes</taxon>
        <taxon>Herpesvirales</taxon>
        <taxon>Orthoherpesviridae</taxon>
        <taxon>Betaherpesvirinae</taxon>
        <taxon>Roseolovirus</taxon>
        <taxon>Roseolovirus muridbeta3</taxon>
    </lineage>
</organism>
<protein>
    <submittedName>
        <fullName evidence="1">Uncharacterized protein</fullName>
    </submittedName>
</protein>
<name>A0A1P8VIQ4_9BETA</name>
<dbReference type="EMBL" id="KY355735">
    <property type="protein sequence ID" value="APZ76236.1"/>
    <property type="molecule type" value="Genomic_DNA"/>
</dbReference>
<evidence type="ECO:0000313" key="2">
    <source>
        <dbReference type="Proteomes" id="UP000202182"/>
    </source>
</evidence>
<reference evidence="1" key="1">
    <citation type="submission" date="2016-12" db="EMBL/GenBank/DDBJ databases">
        <title>A murine herpesvirus closely related to ubiquitous human herpesviruses causes T-cell depletion.</title>
        <authorList>
            <person name="Patel S.J."/>
            <person name="Zhao G."/>
            <person name="Penna V.R."/>
            <person name="Park E."/>
            <person name="Lauron E.J."/>
            <person name="Harvey I.B."/>
            <person name="Beatty W.L."/>
            <person name="Plougastel-Douglas B."/>
            <person name="Poursine-Laurent J."/>
            <person name="Fremont D.H."/>
            <person name="Wang D."/>
            <person name="Yokoyama W.M."/>
        </authorList>
    </citation>
    <scope>NUCLEOTIDE SEQUENCE [LARGE SCALE GENOMIC DNA]</scope>
    <source>
        <strain evidence="1">YOK1</strain>
    </source>
</reference>
<evidence type="ECO:0000313" key="1">
    <source>
        <dbReference type="EMBL" id="APZ76236.1"/>
    </source>
</evidence>
<accession>A0A1P8VIQ4</accession>
<dbReference type="Proteomes" id="UP000202182">
    <property type="component" value="Segment"/>
</dbReference>
<gene>
    <name evidence="1" type="primary">ORF21</name>
    <name evidence="1" type="ORF">MRV_0025</name>
</gene>
<sequence>MIPCSAEELTGLTRPIGRPVTAMTLVNIYDSELPSFVGQQFDITWPPLMVLTIGNFENFGSKKKLQDYLEDPLARPGEEIISIGYIHPLYRFPNIDFDLFLFYTSNRRVLALDPIENKLCFVAETPLHFSVIQCMNISYYFNIHLPFDIESSWFRRIETDREALVMYQRNLDRFHEYVKYNSGKSKKVNAFSANILHLCTRHDIYSLVNKGIMESLNTNYSLFGVLGGENTEPNCKIPIFIDRNCAIHVFWNRQLFKIAPTVRYFLRMGLSEFKAKRSQGVAIDSEVTFSRNDIVPDQEVPSAITSVKLRKRPQHHSSRNDR</sequence>
<keyword evidence="2" id="KW-1185">Reference proteome</keyword>